<evidence type="ECO:0000256" key="2">
    <source>
        <dbReference type="ARBA" id="ARBA00023002"/>
    </source>
</evidence>
<gene>
    <name evidence="3" type="ORF">NX778_03670</name>
</gene>
<dbReference type="InterPro" id="IPR002347">
    <property type="entry name" value="SDR_fam"/>
</dbReference>
<comment type="caution">
    <text evidence="3">The sequence shown here is derived from an EMBL/GenBank/DDBJ whole genome shotgun (WGS) entry which is preliminary data.</text>
</comment>
<organism evidence="3 4">
    <name type="scientific">Massilia terrae</name>
    <dbReference type="NCBI Taxonomy" id="1811224"/>
    <lineage>
        <taxon>Bacteria</taxon>
        <taxon>Pseudomonadati</taxon>
        <taxon>Pseudomonadota</taxon>
        <taxon>Betaproteobacteria</taxon>
        <taxon>Burkholderiales</taxon>
        <taxon>Oxalobacteraceae</taxon>
        <taxon>Telluria group</taxon>
        <taxon>Massilia</taxon>
    </lineage>
</organism>
<evidence type="ECO:0000313" key="4">
    <source>
        <dbReference type="Proteomes" id="UP001204621"/>
    </source>
</evidence>
<dbReference type="RefSeq" id="WP_258811036.1">
    <property type="nucleotide sequence ID" value="NZ_JANUGU010000001.1"/>
</dbReference>
<protein>
    <submittedName>
        <fullName evidence="3">SDR family oxidoreductase</fullName>
    </submittedName>
</protein>
<accession>A0ABT2CVP8</accession>
<sequence>MQPADVAAPYASYRDLAGRCVVVTGGGSGIGAEIVTAFAGQGARVYLLDIADAEAHRLTQALGAAAHPPVYIRCNMADLEAVGRAFARIAQEAGVIDVLVNNCANDDRHAVDDVTPAYWDERMAVNLRHLYFCAQAAARTMRTAGRGAILNLGSISWHLAMPKLSLYMTAKAAIEGMTTGLARDLGVDGIRVNCIIPGGVRTPRQAALWHSPEEEARMLAGQCLPQRVEMQDVAAMALFLASDSAARCSGRNYFVDAGWYGYEA</sequence>
<evidence type="ECO:0000313" key="3">
    <source>
        <dbReference type="EMBL" id="MCS0657158.1"/>
    </source>
</evidence>
<dbReference type="PANTHER" id="PTHR43639">
    <property type="entry name" value="OXIDOREDUCTASE, SHORT-CHAIN DEHYDROGENASE/REDUCTASE FAMILY (AFU_ORTHOLOGUE AFUA_5G02870)"/>
    <property type="match status" value="1"/>
</dbReference>
<dbReference type="PRINTS" id="PR00081">
    <property type="entry name" value="GDHRDH"/>
</dbReference>
<keyword evidence="4" id="KW-1185">Reference proteome</keyword>
<dbReference type="Proteomes" id="UP001204621">
    <property type="component" value="Unassembled WGS sequence"/>
</dbReference>
<dbReference type="InterPro" id="IPR036291">
    <property type="entry name" value="NAD(P)-bd_dom_sf"/>
</dbReference>
<keyword evidence="2" id="KW-0560">Oxidoreductase</keyword>
<proteinExistence type="inferred from homology"/>
<dbReference type="Pfam" id="PF13561">
    <property type="entry name" value="adh_short_C2"/>
    <property type="match status" value="1"/>
</dbReference>
<dbReference type="Gene3D" id="3.40.50.720">
    <property type="entry name" value="NAD(P)-binding Rossmann-like Domain"/>
    <property type="match status" value="1"/>
</dbReference>
<dbReference type="PRINTS" id="PR00080">
    <property type="entry name" value="SDRFAMILY"/>
</dbReference>
<evidence type="ECO:0000256" key="1">
    <source>
        <dbReference type="ARBA" id="ARBA00006484"/>
    </source>
</evidence>
<dbReference type="PANTHER" id="PTHR43639:SF1">
    <property type="entry name" value="SHORT-CHAIN DEHYDROGENASE_REDUCTASE FAMILY PROTEIN"/>
    <property type="match status" value="1"/>
</dbReference>
<dbReference type="EMBL" id="JANUGU010000001">
    <property type="protein sequence ID" value="MCS0657158.1"/>
    <property type="molecule type" value="Genomic_DNA"/>
</dbReference>
<name>A0ABT2CVP8_9BURK</name>
<dbReference type="CDD" id="cd05233">
    <property type="entry name" value="SDR_c"/>
    <property type="match status" value="1"/>
</dbReference>
<comment type="similarity">
    <text evidence="1">Belongs to the short-chain dehydrogenases/reductases (SDR) family.</text>
</comment>
<reference evidence="3 4" key="1">
    <citation type="submission" date="2022-08" db="EMBL/GenBank/DDBJ databases">
        <title>Reclassification of Massilia species as members of the genera Telluria, Duganella, Pseudoduganella, Mokoshia gen. nov. and Zemynaea gen. nov. using orthogonal and non-orthogonal genome-based approaches.</title>
        <authorList>
            <person name="Bowman J.P."/>
        </authorList>
    </citation>
    <scope>NUCLEOTIDE SEQUENCE [LARGE SCALE GENOMIC DNA]</scope>
    <source>
        <strain evidence="3 4">JCM 31606</strain>
    </source>
</reference>
<dbReference type="SUPFAM" id="SSF51735">
    <property type="entry name" value="NAD(P)-binding Rossmann-fold domains"/>
    <property type="match status" value="1"/>
</dbReference>